<organism evidence="2">
    <name type="scientific">marine metagenome</name>
    <dbReference type="NCBI Taxonomy" id="408172"/>
    <lineage>
        <taxon>unclassified sequences</taxon>
        <taxon>metagenomes</taxon>
        <taxon>ecological metagenomes</taxon>
    </lineage>
</organism>
<dbReference type="AlphaFoldDB" id="A0A382V0X0"/>
<feature type="compositionally biased region" description="Low complexity" evidence="1">
    <location>
        <begin position="39"/>
        <end position="58"/>
    </location>
</feature>
<evidence type="ECO:0000313" key="2">
    <source>
        <dbReference type="EMBL" id="SVD39561.1"/>
    </source>
</evidence>
<accession>A0A382V0X0</accession>
<sequence>MRQPIRVVAHLPHRSAAAPERPPRNHSDRKVSPETSSRAPLPKNSAAAAAGPDPAASAINTSERPIAASAPTSRRLFAPWPLPSTVPAAPAPISPARSTLAGILPYRLTD</sequence>
<reference evidence="2" key="1">
    <citation type="submission" date="2018-05" db="EMBL/GenBank/DDBJ databases">
        <authorList>
            <person name="Lanie J.A."/>
            <person name="Ng W.-L."/>
            <person name="Kazmierczak K.M."/>
            <person name="Andrzejewski T.M."/>
            <person name="Davidsen T.M."/>
            <person name="Wayne K.J."/>
            <person name="Tettelin H."/>
            <person name="Glass J.I."/>
            <person name="Rusch D."/>
            <person name="Podicherti R."/>
            <person name="Tsui H.-C.T."/>
            <person name="Winkler M.E."/>
        </authorList>
    </citation>
    <scope>NUCLEOTIDE SEQUENCE</scope>
</reference>
<protein>
    <submittedName>
        <fullName evidence="2">Uncharacterized protein</fullName>
    </submittedName>
</protein>
<evidence type="ECO:0000256" key="1">
    <source>
        <dbReference type="SAM" id="MobiDB-lite"/>
    </source>
</evidence>
<feature type="compositionally biased region" description="Basic and acidic residues" evidence="1">
    <location>
        <begin position="21"/>
        <end position="32"/>
    </location>
</feature>
<gene>
    <name evidence="2" type="ORF">METZ01_LOCUS392415</name>
</gene>
<feature type="non-terminal residue" evidence="2">
    <location>
        <position position="110"/>
    </location>
</feature>
<proteinExistence type="predicted"/>
<feature type="region of interest" description="Disordered" evidence="1">
    <location>
        <begin position="1"/>
        <end position="80"/>
    </location>
</feature>
<name>A0A382V0X0_9ZZZZ</name>
<dbReference type="EMBL" id="UINC01147947">
    <property type="protein sequence ID" value="SVD39561.1"/>
    <property type="molecule type" value="Genomic_DNA"/>
</dbReference>